<feature type="active site" description="Proton donor/acceptor" evidence="5">
    <location>
        <position position="83"/>
    </location>
</feature>
<dbReference type="Gene3D" id="3.40.50.10860">
    <property type="entry name" value="Leucine Dehydrogenase, chain A, domain 1"/>
    <property type="match status" value="1"/>
</dbReference>
<dbReference type="SMART" id="SM00839">
    <property type="entry name" value="ELFV_dehydrog"/>
    <property type="match status" value="1"/>
</dbReference>
<keyword evidence="3 7" id="KW-0560">Oxidoreductase</keyword>
<dbReference type="KEGG" id="bsan:CHH28_12080"/>
<dbReference type="RefSeq" id="WP_094060544.1">
    <property type="nucleotide sequence ID" value="NZ_CP022530.1"/>
</dbReference>
<dbReference type="InterPro" id="IPR046346">
    <property type="entry name" value="Aminoacid_DH-like_N_sf"/>
</dbReference>
<dbReference type="PANTHER" id="PTHR42722">
    <property type="entry name" value="LEUCINE DEHYDROGENASE"/>
    <property type="match status" value="1"/>
</dbReference>
<evidence type="ECO:0000259" key="8">
    <source>
        <dbReference type="SMART" id="SM00839"/>
    </source>
</evidence>
<dbReference type="InterPro" id="IPR036291">
    <property type="entry name" value="NAD(P)-bd_dom_sf"/>
</dbReference>
<dbReference type="InterPro" id="IPR006096">
    <property type="entry name" value="Glu/Leu/Phe/Val/Trp_DH_C"/>
</dbReference>
<dbReference type="CDD" id="cd01075">
    <property type="entry name" value="NAD_bind_Leu_Phe_Val_DH"/>
    <property type="match status" value="1"/>
</dbReference>
<dbReference type="OrthoDB" id="9803297at2"/>
<dbReference type="InterPro" id="IPR006097">
    <property type="entry name" value="Glu/Leu/Phe/Val/Trp_DH_dimer"/>
</dbReference>
<dbReference type="GO" id="GO:0016639">
    <property type="term" value="F:oxidoreductase activity, acting on the CH-NH2 group of donors, NAD or NADP as acceptor"/>
    <property type="evidence" value="ECO:0007669"/>
    <property type="project" value="InterPro"/>
</dbReference>
<dbReference type="Pfam" id="PF00208">
    <property type="entry name" value="ELFV_dehydrog"/>
    <property type="match status" value="1"/>
</dbReference>
<dbReference type="Gene3D" id="3.40.50.720">
    <property type="entry name" value="NAD(P)-binding Rossmann-like Domain"/>
    <property type="match status" value="1"/>
</dbReference>
<keyword evidence="6" id="KW-0547">Nucleotide-binding</keyword>
<sequence>MFDPIVQHRCEAVHSFAHSPSSNPQAPWRAIVAVHSTQRGPALGGCRFVPYSSDQAALNDAVRLAQGMSRKAALAGLDLGGGKAVIMMPEGVFDRQALFRWFGLCVERLSGEYITAMDAGTQVGDMDDVFKHTRHVASHSQIGDPSPHTARGVFLSMEQVITQILGQSIGSSRIAIQGLGHVGMSLAERLLVAGAQVWVSDLDAERCKVAQQLGATVVAPDQILQQPVDVLAPCALGAIISAETVDALQCQAIVGAANNQLATAQIGAELQQRNIVFAPDYLVNAGGLMFAAGRYHGWSDDRIAEQIEQIPSRLQEIVELSEQRQHPVNVVADALADEAIALGQFSTTQQGLEREALWNL</sequence>
<feature type="binding site" evidence="6">
    <location>
        <begin position="178"/>
        <end position="183"/>
    </location>
    <ligand>
        <name>NAD(+)</name>
        <dbReference type="ChEBI" id="CHEBI:57540"/>
    </ligand>
</feature>
<dbReference type="InterPro" id="IPR006095">
    <property type="entry name" value="Glu/Leu/Phe/Val/Trp_DH"/>
</dbReference>
<dbReference type="PANTHER" id="PTHR42722:SF1">
    <property type="entry name" value="VALINE DEHYDROGENASE"/>
    <property type="match status" value="1"/>
</dbReference>
<evidence type="ECO:0000256" key="2">
    <source>
        <dbReference type="ARBA" id="ARBA00006382"/>
    </source>
</evidence>
<dbReference type="EMBL" id="CP022530">
    <property type="protein sequence ID" value="ASP39364.1"/>
    <property type="molecule type" value="Genomic_DNA"/>
</dbReference>
<keyword evidence="4 6" id="KW-0520">NAD</keyword>
<evidence type="ECO:0000256" key="3">
    <source>
        <dbReference type="ARBA" id="ARBA00023002"/>
    </source>
</evidence>
<accession>A0A222FLH0</accession>
<dbReference type="AlphaFoldDB" id="A0A222FLH0"/>
<comment type="function">
    <text evidence="1">Catalyzes the reversible oxidative deamination of glutamate to alpha-ketoglutarate and ammonia.</text>
</comment>
<dbReference type="Pfam" id="PF02812">
    <property type="entry name" value="ELFV_dehydrog_N"/>
    <property type="match status" value="1"/>
</dbReference>
<dbReference type="PRINTS" id="PR00082">
    <property type="entry name" value="GLFDHDRGNASE"/>
</dbReference>
<dbReference type="SUPFAM" id="SSF53223">
    <property type="entry name" value="Aminoacid dehydrogenase-like, N-terminal domain"/>
    <property type="match status" value="1"/>
</dbReference>
<organism evidence="9 10">
    <name type="scientific">Bacterioplanes sanyensis</name>
    <dbReference type="NCBI Taxonomy" id="1249553"/>
    <lineage>
        <taxon>Bacteria</taxon>
        <taxon>Pseudomonadati</taxon>
        <taxon>Pseudomonadota</taxon>
        <taxon>Gammaproteobacteria</taxon>
        <taxon>Oceanospirillales</taxon>
        <taxon>Oceanospirillaceae</taxon>
        <taxon>Bacterioplanes</taxon>
    </lineage>
</organism>
<evidence type="ECO:0000313" key="10">
    <source>
        <dbReference type="Proteomes" id="UP000202440"/>
    </source>
</evidence>
<dbReference type="GO" id="GO:0000166">
    <property type="term" value="F:nucleotide binding"/>
    <property type="evidence" value="ECO:0007669"/>
    <property type="project" value="UniProtKB-KW"/>
</dbReference>
<dbReference type="GO" id="GO:0006520">
    <property type="term" value="P:amino acid metabolic process"/>
    <property type="evidence" value="ECO:0007669"/>
    <property type="project" value="InterPro"/>
</dbReference>
<evidence type="ECO:0000256" key="6">
    <source>
        <dbReference type="PIRSR" id="PIRSR000188-2"/>
    </source>
</evidence>
<dbReference type="SUPFAM" id="SSF51735">
    <property type="entry name" value="NAD(P)-binding Rossmann-fold domains"/>
    <property type="match status" value="1"/>
</dbReference>
<comment type="similarity">
    <text evidence="2 7">Belongs to the Glu/Leu/Phe/Val dehydrogenases family.</text>
</comment>
<evidence type="ECO:0000256" key="4">
    <source>
        <dbReference type="ARBA" id="ARBA00023027"/>
    </source>
</evidence>
<feature type="domain" description="Glutamate/phenylalanine/leucine/valine/L-tryptophan dehydrogenase C-terminal" evidence="8">
    <location>
        <begin position="143"/>
        <end position="351"/>
    </location>
</feature>
<keyword evidence="10" id="KW-1185">Reference proteome</keyword>
<dbReference type="PIRSF" id="PIRSF000188">
    <property type="entry name" value="Phe_leu_dh"/>
    <property type="match status" value="1"/>
</dbReference>
<evidence type="ECO:0000256" key="5">
    <source>
        <dbReference type="PIRSR" id="PIRSR000188-1"/>
    </source>
</evidence>
<protein>
    <submittedName>
        <fullName evidence="9">Amino acid dehydrogenase</fullName>
    </submittedName>
</protein>
<name>A0A222FLH0_9GAMM</name>
<gene>
    <name evidence="9" type="ORF">CHH28_12080</name>
</gene>
<dbReference type="InterPro" id="IPR016211">
    <property type="entry name" value="Glu/Phe/Leu/Val/Trp_DH_bac/arc"/>
</dbReference>
<proteinExistence type="inferred from homology"/>
<evidence type="ECO:0000313" key="9">
    <source>
        <dbReference type="EMBL" id="ASP39364.1"/>
    </source>
</evidence>
<evidence type="ECO:0000256" key="7">
    <source>
        <dbReference type="RuleBase" id="RU004417"/>
    </source>
</evidence>
<dbReference type="Proteomes" id="UP000202440">
    <property type="component" value="Chromosome"/>
</dbReference>
<reference evidence="9 10" key="1">
    <citation type="submission" date="2017-07" db="EMBL/GenBank/DDBJ databases">
        <title>Annotated genome sequence of Bacterioplanes sanyensis isolated from Red Sea.</title>
        <authorList>
            <person name="Rehman Z.U."/>
        </authorList>
    </citation>
    <scope>NUCLEOTIDE SEQUENCE [LARGE SCALE GENOMIC DNA]</scope>
    <source>
        <strain evidence="9 10">NV9</strain>
    </source>
</reference>
<evidence type="ECO:0000256" key="1">
    <source>
        <dbReference type="ARBA" id="ARBA00003868"/>
    </source>
</evidence>